<protein>
    <recommendedName>
        <fullName evidence="1">Wntless GOLD domain-containing protein</fullName>
    </recommendedName>
</protein>
<dbReference type="InterPro" id="IPR009551">
    <property type="entry name" value="Wntless"/>
</dbReference>
<accession>A0ABD0RR17</accession>
<dbReference type="AlphaFoldDB" id="A0ABD0RR17"/>
<feature type="domain" description="Wntless GOLD" evidence="1">
    <location>
        <begin position="3"/>
        <end position="54"/>
    </location>
</feature>
<feature type="non-terminal residue" evidence="2">
    <location>
        <position position="54"/>
    </location>
</feature>
<dbReference type="InterPro" id="IPR053936">
    <property type="entry name" value="WLS_GOLD"/>
</dbReference>
<feature type="non-terminal residue" evidence="2">
    <location>
        <position position="1"/>
    </location>
</feature>
<dbReference type="PANTHER" id="PTHR13449">
    <property type="entry name" value="INTEGRAL MEMBRANE PROTEIN GPR177"/>
    <property type="match status" value="1"/>
</dbReference>
<evidence type="ECO:0000313" key="3">
    <source>
        <dbReference type="Proteomes" id="UP001529510"/>
    </source>
</evidence>
<gene>
    <name evidence="2" type="ORF">M9458_003494</name>
</gene>
<organism evidence="2 3">
    <name type="scientific">Cirrhinus mrigala</name>
    <name type="common">Mrigala</name>
    <dbReference type="NCBI Taxonomy" id="683832"/>
    <lineage>
        <taxon>Eukaryota</taxon>
        <taxon>Metazoa</taxon>
        <taxon>Chordata</taxon>
        <taxon>Craniata</taxon>
        <taxon>Vertebrata</taxon>
        <taxon>Euteleostomi</taxon>
        <taxon>Actinopterygii</taxon>
        <taxon>Neopterygii</taxon>
        <taxon>Teleostei</taxon>
        <taxon>Ostariophysi</taxon>
        <taxon>Cypriniformes</taxon>
        <taxon>Cyprinidae</taxon>
        <taxon>Labeoninae</taxon>
        <taxon>Labeonini</taxon>
        <taxon>Cirrhinus</taxon>
    </lineage>
</organism>
<reference evidence="2 3" key="1">
    <citation type="submission" date="2024-05" db="EMBL/GenBank/DDBJ databases">
        <title>Genome sequencing and assembly of Indian major carp, Cirrhinus mrigala (Hamilton, 1822).</title>
        <authorList>
            <person name="Mohindra V."/>
            <person name="Chowdhury L.M."/>
            <person name="Lal K."/>
            <person name="Jena J.K."/>
        </authorList>
    </citation>
    <scope>NUCLEOTIDE SEQUENCE [LARGE SCALE GENOMIC DNA]</scope>
    <source>
        <strain evidence="2">CM1030</strain>
        <tissue evidence="2">Blood</tissue>
    </source>
</reference>
<dbReference type="PANTHER" id="PTHR13449:SF2">
    <property type="entry name" value="PROTEIN WNTLESS HOMOLOG"/>
    <property type="match status" value="1"/>
</dbReference>
<evidence type="ECO:0000259" key="1">
    <source>
        <dbReference type="Pfam" id="PF21883"/>
    </source>
</evidence>
<dbReference type="Pfam" id="PF21883">
    <property type="entry name" value="WLS_GOLD"/>
    <property type="match status" value="1"/>
</dbReference>
<name>A0ABD0RR17_CIRMR</name>
<evidence type="ECO:0000313" key="2">
    <source>
        <dbReference type="EMBL" id="KAL0200307.1"/>
    </source>
</evidence>
<proteinExistence type="predicted"/>
<comment type="caution">
    <text evidence="2">The sequence shown here is derived from an EMBL/GenBank/DDBJ whole genome shotgun (WGS) entry which is preliminary data.</text>
</comment>
<keyword evidence="3" id="KW-1185">Reference proteome</keyword>
<sequence>TYENEGRYYDCDLLPFMEVGSVAHKYYLLNIRLPVSERKKVNIGIGEIKDIRLV</sequence>
<dbReference type="Proteomes" id="UP001529510">
    <property type="component" value="Unassembled WGS sequence"/>
</dbReference>
<dbReference type="EMBL" id="JAMKFB020000002">
    <property type="protein sequence ID" value="KAL0200307.1"/>
    <property type="molecule type" value="Genomic_DNA"/>
</dbReference>